<reference evidence="2 3" key="1">
    <citation type="journal article" date="2014" name="BMC Genomics">
        <title>Adaptive genomic structural variation in the grape powdery mildew pathogen, Erysiphe necator.</title>
        <authorList>
            <person name="Jones L."/>
            <person name="Riaz S."/>
            <person name="Morales-Cruz A."/>
            <person name="Amrine K.C."/>
            <person name="McGuire B."/>
            <person name="Gubler W.D."/>
            <person name="Walker M.A."/>
            <person name="Cantu D."/>
        </authorList>
    </citation>
    <scope>NUCLEOTIDE SEQUENCE [LARGE SCALE GENOMIC DNA]</scope>
    <source>
        <strain evidence="3">c</strain>
    </source>
</reference>
<accession>A0A0B1P376</accession>
<dbReference type="HOGENOM" id="CLU_130694_1_0_1"/>
<evidence type="ECO:0000256" key="1">
    <source>
        <dbReference type="ARBA" id="ARBA00010364"/>
    </source>
</evidence>
<dbReference type="PANTHER" id="PTHR13420">
    <property type="entry name" value="UPF0235 PROTEIN C15ORF40"/>
    <property type="match status" value="1"/>
</dbReference>
<dbReference type="EMBL" id="JNVN01002953">
    <property type="protein sequence ID" value="KHJ31366.1"/>
    <property type="molecule type" value="Genomic_DNA"/>
</dbReference>
<protein>
    <submittedName>
        <fullName evidence="2">Putative duf167 domain protein</fullName>
    </submittedName>
</protein>
<organism evidence="2 3">
    <name type="scientific">Uncinula necator</name>
    <name type="common">Grape powdery mildew</name>
    <dbReference type="NCBI Taxonomy" id="52586"/>
    <lineage>
        <taxon>Eukaryota</taxon>
        <taxon>Fungi</taxon>
        <taxon>Dikarya</taxon>
        <taxon>Ascomycota</taxon>
        <taxon>Pezizomycotina</taxon>
        <taxon>Leotiomycetes</taxon>
        <taxon>Erysiphales</taxon>
        <taxon>Erysiphaceae</taxon>
        <taxon>Erysiphe</taxon>
    </lineage>
</organism>
<dbReference type="SMART" id="SM01152">
    <property type="entry name" value="DUF167"/>
    <property type="match status" value="1"/>
</dbReference>
<keyword evidence="3" id="KW-1185">Reference proteome</keyword>
<dbReference type="Proteomes" id="UP000030854">
    <property type="component" value="Unassembled WGS sequence"/>
</dbReference>
<name>A0A0B1P376_UNCNE</name>
<evidence type="ECO:0000313" key="3">
    <source>
        <dbReference type="Proteomes" id="UP000030854"/>
    </source>
</evidence>
<gene>
    <name evidence="2" type="ORF">EV44_g3332</name>
</gene>
<comment type="similarity">
    <text evidence="1">Belongs to the UPF0235 family.</text>
</comment>
<dbReference type="Gene3D" id="3.30.1200.10">
    <property type="entry name" value="YggU-like"/>
    <property type="match status" value="1"/>
</dbReference>
<dbReference type="GO" id="GO:0005737">
    <property type="term" value="C:cytoplasm"/>
    <property type="evidence" value="ECO:0007669"/>
    <property type="project" value="TreeGrafter"/>
</dbReference>
<dbReference type="STRING" id="52586.A0A0B1P376"/>
<dbReference type="AlphaFoldDB" id="A0A0B1P376"/>
<dbReference type="OMA" id="TIYIHCH"/>
<dbReference type="NCBIfam" id="TIGR00251">
    <property type="entry name" value="DUF167 family protein"/>
    <property type="match status" value="1"/>
</dbReference>
<dbReference type="SUPFAM" id="SSF69786">
    <property type="entry name" value="YggU-like"/>
    <property type="match status" value="1"/>
</dbReference>
<comment type="caution">
    <text evidence="2">The sequence shown here is derived from an EMBL/GenBank/DDBJ whole genome shotgun (WGS) entry which is preliminary data.</text>
</comment>
<proteinExistence type="inferred from homology"/>
<dbReference type="InterPro" id="IPR036591">
    <property type="entry name" value="YggU-like_sf"/>
</dbReference>
<dbReference type="Pfam" id="PF02594">
    <property type="entry name" value="DUF167"/>
    <property type="match status" value="1"/>
</dbReference>
<sequence>MVTSPKALRYVATSNKRGFVGCIYLNCYIKTGVSAARHGILSVMTSHVSIGVSAKPRHNQANKAVGEIISQSLSWPRSDVEIIKGHKSQLKTVAIKGVVINGEEDEYLAKIRSKLEQNSIL</sequence>
<dbReference type="PANTHER" id="PTHR13420:SF7">
    <property type="entry name" value="UPF0235 PROTEIN C15ORF40"/>
    <property type="match status" value="1"/>
</dbReference>
<dbReference type="InterPro" id="IPR003746">
    <property type="entry name" value="DUF167"/>
</dbReference>
<evidence type="ECO:0000313" key="2">
    <source>
        <dbReference type="EMBL" id="KHJ31366.1"/>
    </source>
</evidence>